<keyword evidence="2" id="KW-0472">Membrane</keyword>
<accession>A0A9E7FR72</accession>
<reference evidence="4" key="1">
    <citation type="submission" date="2022-05" db="EMBL/GenBank/DDBJ databases">
        <title>The Musa troglodytarum L. genome provides insights into the mechanism of non-climacteric behaviour and enrichment of carotenoids.</title>
        <authorList>
            <person name="Wang J."/>
        </authorList>
    </citation>
    <scope>NUCLEOTIDE SEQUENCE</scope>
    <source>
        <tissue evidence="4">Leaf</tissue>
    </source>
</reference>
<evidence type="ECO:0000313" key="4">
    <source>
        <dbReference type="EMBL" id="URD98508.1"/>
    </source>
</evidence>
<evidence type="ECO:0000256" key="2">
    <source>
        <dbReference type="SAM" id="Phobius"/>
    </source>
</evidence>
<feature type="transmembrane region" description="Helical" evidence="2">
    <location>
        <begin position="43"/>
        <end position="59"/>
    </location>
</feature>
<evidence type="ECO:0000313" key="5">
    <source>
        <dbReference type="Proteomes" id="UP001055439"/>
    </source>
</evidence>
<dbReference type="OrthoDB" id="1874403at2759"/>
<feature type="compositionally biased region" description="Basic and acidic residues" evidence="1">
    <location>
        <begin position="1"/>
        <end position="20"/>
    </location>
</feature>
<feature type="domain" description="NERD" evidence="3">
    <location>
        <begin position="79"/>
        <end position="190"/>
    </location>
</feature>
<dbReference type="Pfam" id="PF08378">
    <property type="entry name" value="NERD"/>
    <property type="match status" value="1"/>
</dbReference>
<dbReference type="EMBL" id="CP097506">
    <property type="protein sequence ID" value="URD98508.1"/>
    <property type="molecule type" value="Genomic_DNA"/>
</dbReference>
<dbReference type="PANTHER" id="PTHR35287:SF1">
    <property type="entry name" value="SI:ZFOS-911D5.4"/>
    <property type="match status" value="1"/>
</dbReference>
<name>A0A9E7FR72_9LILI</name>
<dbReference type="AlphaFoldDB" id="A0A9E7FR72"/>
<dbReference type="PANTHER" id="PTHR35287">
    <property type="entry name" value="SI:ZFOS-911D5.4"/>
    <property type="match status" value="1"/>
</dbReference>
<dbReference type="InterPro" id="IPR011528">
    <property type="entry name" value="NERD"/>
</dbReference>
<evidence type="ECO:0000256" key="1">
    <source>
        <dbReference type="SAM" id="MobiDB-lite"/>
    </source>
</evidence>
<sequence>MQFRWSDRKETEAPKEEARSTKRSSQSLAHLATPLIRVADDRVSMWVVILCGLILFRILRRIFRRDDAFPDIDSSDSDASFAVAARLEKLYGGKAFVGLRIPDADAGARQHIDVVLVTKRSGEIMGIYDVRELMVVAVRNFSGFVEIGGNENWVCTSDKKHRPQSYLDPVIEVSKQVAVIESYLEQRGVPLPKGHVIGQVILPHPNCRPAYSISSQLEVVSFDKWRELKPEPRSGLSNWIKGAVGKSDTQDGLCEKLHFILSTSPKWDRLELRGDRNILGEFAEFKGNKNDMHALRNVKRSKVGRFIIQKPSMLGLGRSRLQVLYFPRDYRGEGASSLECKEIAVKPSTEVIFQQLNSNKAKKFKLSSIVAVTLSG</sequence>
<gene>
    <name evidence="4" type="ORF">MUK42_29518</name>
</gene>
<evidence type="ECO:0000259" key="3">
    <source>
        <dbReference type="Pfam" id="PF08378"/>
    </source>
</evidence>
<keyword evidence="5" id="KW-1185">Reference proteome</keyword>
<feature type="region of interest" description="Disordered" evidence="1">
    <location>
        <begin position="1"/>
        <end position="25"/>
    </location>
</feature>
<protein>
    <submittedName>
        <fullName evidence="4">Nuclease-related domain</fullName>
    </submittedName>
</protein>
<keyword evidence="2" id="KW-1133">Transmembrane helix</keyword>
<dbReference type="Proteomes" id="UP001055439">
    <property type="component" value="Chromosome 4"/>
</dbReference>
<organism evidence="4 5">
    <name type="scientific">Musa troglodytarum</name>
    <name type="common">fe'i banana</name>
    <dbReference type="NCBI Taxonomy" id="320322"/>
    <lineage>
        <taxon>Eukaryota</taxon>
        <taxon>Viridiplantae</taxon>
        <taxon>Streptophyta</taxon>
        <taxon>Embryophyta</taxon>
        <taxon>Tracheophyta</taxon>
        <taxon>Spermatophyta</taxon>
        <taxon>Magnoliopsida</taxon>
        <taxon>Liliopsida</taxon>
        <taxon>Zingiberales</taxon>
        <taxon>Musaceae</taxon>
        <taxon>Musa</taxon>
    </lineage>
</organism>
<proteinExistence type="predicted"/>
<keyword evidence="2" id="KW-0812">Transmembrane</keyword>